<keyword evidence="5" id="KW-1185">Reference proteome</keyword>
<feature type="non-terminal residue" evidence="4">
    <location>
        <position position="1"/>
    </location>
</feature>
<organism evidence="4 5">
    <name type="scientific">Ceuthmochares aereus</name>
    <dbReference type="NCBI Taxonomy" id="1961834"/>
    <lineage>
        <taxon>Eukaryota</taxon>
        <taxon>Metazoa</taxon>
        <taxon>Chordata</taxon>
        <taxon>Craniata</taxon>
        <taxon>Vertebrata</taxon>
        <taxon>Euteleostomi</taxon>
        <taxon>Archelosauria</taxon>
        <taxon>Archosauria</taxon>
        <taxon>Dinosauria</taxon>
        <taxon>Saurischia</taxon>
        <taxon>Theropoda</taxon>
        <taxon>Coelurosauria</taxon>
        <taxon>Aves</taxon>
        <taxon>Neognathae</taxon>
        <taxon>Neoaves</taxon>
        <taxon>Otidimorphae</taxon>
        <taxon>Cuculiformes</taxon>
        <taxon>Cuculidae</taxon>
        <taxon>Ceuthmochares</taxon>
    </lineage>
</organism>
<dbReference type="InterPro" id="IPR043128">
    <property type="entry name" value="Rev_trsase/Diguanyl_cyclase"/>
</dbReference>
<comment type="similarity">
    <text evidence="1">Belongs to the beta type-B retroviral polymerase family. HERV class-II K(HML-2) pol subfamily.</text>
</comment>
<evidence type="ECO:0000256" key="2">
    <source>
        <dbReference type="ARBA" id="ARBA00012180"/>
    </source>
</evidence>
<evidence type="ECO:0000313" key="4">
    <source>
        <dbReference type="EMBL" id="NXY51812.1"/>
    </source>
</evidence>
<dbReference type="GO" id="GO:0004523">
    <property type="term" value="F:RNA-DNA hybrid ribonuclease activity"/>
    <property type="evidence" value="ECO:0007669"/>
    <property type="project" value="UniProtKB-EC"/>
</dbReference>
<dbReference type="EC" id="3.1.26.4" evidence="2"/>
<dbReference type="InterPro" id="IPR043502">
    <property type="entry name" value="DNA/RNA_pol_sf"/>
</dbReference>
<evidence type="ECO:0000259" key="3">
    <source>
        <dbReference type="PROSITE" id="PS50878"/>
    </source>
</evidence>
<gene>
    <name evidence="4" type="primary">Pol_7</name>
    <name evidence="4" type="ORF">CEUAER_R13604</name>
</gene>
<proteinExistence type="inferred from homology"/>
<dbReference type="SUPFAM" id="SSF56672">
    <property type="entry name" value="DNA/RNA polymerases"/>
    <property type="match status" value="1"/>
</dbReference>
<name>A0A7L4KFV0_9AVES</name>
<dbReference type="PANTHER" id="PTHR33064">
    <property type="entry name" value="POL PROTEIN"/>
    <property type="match status" value="1"/>
</dbReference>
<dbReference type="OrthoDB" id="9950135at2759"/>
<sequence length="98" mass="11191">TLQEYQAGEGVILIQYVDNLLIAGTEEDRVCEESIRLLNLLSAKGLKVSRTKLQFVEKEVKYLGHYLSKGRKKIDPERVKGILSLLPPKSKRQVRQLL</sequence>
<dbReference type="Gene3D" id="3.30.70.270">
    <property type="match status" value="1"/>
</dbReference>
<dbReference type="PANTHER" id="PTHR33064:SF29">
    <property type="entry name" value="PEPTIDASE A2 DOMAIN-CONTAINING PROTEIN-RELATED"/>
    <property type="match status" value="1"/>
</dbReference>
<dbReference type="PROSITE" id="PS50878">
    <property type="entry name" value="RT_POL"/>
    <property type="match status" value="1"/>
</dbReference>
<evidence type="ECO:0000313" key="5">
    <source>
        <dbReference type="Proteomes" id="UP000519239"/>
    </source>
</evidence>
<evidence type="ECO:0000256" key="1">
    <source>
        <dbReference type="ARBA" id="ARBA00010879"/>
    </source>
</evidence>
<comment type="caution">
    <text evidence="4">The sequence shown here is derived from an EMBL/GenBank/DDBJ whole genome shotgun (WGS) entry which is preliminary data.</text>
</comment>
<protein>
    <recommendedName>
        <fullName evidence="2">ribonuclease H</fullName>
        <ecNumber evidence="2">3.1.26.4</ecNumber>
    </recommendedName>
</protein>
<dbReference type="AlphaFoldDB" id="A0A7L4KFV0"/>
<reference evidence="4 5" key="1">
    <citation type="submission" date="2019-09" db="EMBL/GenBank/DDBJ databases">
        <title>Bird 10,000 Genomes (B10K) Project - Family phase.</title>
        <authorList>
            <person name="Zhang G."/>
        </authorList>
    </citation>
    <scope>NUCLEOTIDE SEQUENCE [LARGE SCALE GENOMIC DNA]</scope>
    <source>
        <strain evidence="4">B10K-CU-031-02</strain>
        <tissue evidence="4">Muscle</tissue>
    </source>
</reference>
<dbReference type="InterPro" id="IPR000477">
    <property type="entry name" value="RT_dom"/>
</dbReference>
<feature type="non-terminal residue" evidence="4">
    <location>
        <position position="98"/>
    </location>
</feature>
<accession>A0A7L4KFV0</accession>
<feature type="domain" description="Reverse transcriptase" evidence="3">
    <location>
        <begin position="1"/>
        <end position="67"/>
    </location>
</feature>
<dbReference type="InterPro" id="IPR051320">
    <property type="entry name" value="Viral_Replic_Matur_Polypro"/>
</dbReference>
<dbReference type="Pfam" id="PF00078">
    <property type="entry name" value="RVT_1"/>
    <property type="match status" value="1"/>
</dbReference>
<dbReference type="Proteomes" id="UP000519239">
    <property type="component" value="Unassembled WGS sequence"/>
</dbReference>
<dbReference type="EMBL" id="VWPQ01017481">
    <property type="protein sequence ID" value="NXY51812.1"/>
    <property type="molecule type" value="Genomic_DNA"/>
</dbReference>